<dbReference type="InterPro" id="IPR010451">
    <property type="entry name" value="Acetoacetate_decarboxylase"/>
</dbReference>
<comment type="caution">
    <text evidence="1">The sequence shown here is derived from an EMBL/GenBank/DDBJ whole genome shotgun (WGS) entry which is preliminary data.</text>
</comment>
<evidence type="ECO:0000313" key="1">
    <source>
        <dbReference type="EMBL" id="PSB19026.1"/>
    </source>
</evidence>
<name>A0A2T1DEX0_9CYAN</name>
<gene>
    <name evidence="1" type="ORF">C7B65_13505</name>
</gene>
<dbReference type="STRING" id="1920490.GCA_001895925_04885"/>
<dbReference type="GO" id="GO:0016829">
    <property type="term" value="F:lyase activity"/>
    <property type="evidence" value="ECO:0007669"/>
    <property type="project" value="InterPro"/>
</dbReference>
<dbReference type="Gene3D" id="2.40.400.10">
    <property type="entry name" value="Acetoacetate decarboxylase-like"/>
    <property type="match status" value="1"/>
</dbReference>
<keyword evidence="2" id="KW-1185">Reference proteome</keyword>
<dbReference type="OrthoDB" id="834556at2"/>
<sequence>MSYPQAPWTLKGFAFQTLHLIDIAKASPFIPPELAIVSAAPDKTLGGVYFSQYGTGSSLEYNELIVVAGVVRREQTIGAWVSHIYVDNPDSVAGGREIWGMPKELATFDWQAGAQRVVVQQDDRVLCSLSSSWRVSLVRQAIAFPVYSLLNSNFLRFNATASANFGWIGAKLEVPEVSPFASVIDTMPISAFSADSLELRVDGPRVVA</sequence>
<dbReference type="Pfam" id="PF06314">
    <property type="entry name" value="ADC"/>
    <property type="match status" value="1"/>
</dbReference>
<reference evidence="1 2" key="1">
    <citation type="submission" date="2018-02" db="EMBL/GenBank/DDBJ databases">
        <authorList>
            <person name="Cohen D.B."/>
            <person name="Kent A.D."/>
        </authorList>
    </citation>
    <scope>NUCLEOTIDE SEQUENCE [LARGE SCALE GENOMIC DNA]</scope>
    <source>
        <strain evidence="1 2">ULC007</strain>
    </source>
</reference>
<proteinExistence type="predicted"/>
<dbReference type="AlphaFoldDB" id="A0A2T1DEX0"/>
<reference evidence="1 2" key="2">
    <citation type="submission" date="2018-03" db="EMBL/GenBank/DDBJ databases">
        <title>The ancient ancestry and fast evolution of plastids.</title>
        <authorList>
            <person name="Moore K.R."/>
            <person name="Magnabosco C."/>
            <person name="Momper L."/>
            <person name="Gold D.A."/>
            <person name="Bosak T."/>
            <person name="Fournier G.P."/>
        </authorList>
    </citation>
    <scope>NUCLEOTIDE SEQUENCE [LARGE SCALE GENOMIC DNA]</scope>
    <source>
        <strain evidence="1 2">ULC007</strain>
    </source>
</reference>
<dbReference type="InterPro" id="IPR039343">
    <property type="entry name" value="NDX1-like"/>
</dbReference>
<dbReference type="EMBL" id="PVWG01000013">
    <property type="protein sequence ID" value="PSB19026.1"/>
    <property type="molecule type" value="Genomic_DNA"/>
</dbReference>
<dbReference type="InterPro" id="IPR023375">
    <property type="entry name" value="ADC_dom_sf"/>
</dbReference>
<accession>A0A2T1DEX0</accession>
<protein>
    <submittedName>
        <fullName evidence="1">Acetoacetate decarboxylase</fullName>
    </submittedName>
</protein>
<dbReference type="SUPFAM" id="SSF160104">
    <property type="entry name" value="Acetoacetate decarboxylase-like"/>
    <property type="match status" value="1"/>
</dbReference>
<dbReference type="RefSeq" id="WP_073072275.1">
    <property type="nucleotide sequence ID" value="NZ_MPPI01000014.1"/>
</dbReference>
<organism evidence="1 2">
    <name type="scientific">Phormidesmis priestleyi ULC007</name>
    <dbReference type="NCBI Taxonomy" id="1920490"/>
    <lineage>
        <taxon>Bacteria</taxon>
        <taxon>Bacillati</taxon>
        <taxon>Cyanobacteriota</taxon>
        <taxon>Cyanophyceae</taxon>
        <taxon>Leptolyngbyales</taxon>
        <taxon>Leptolyngbyaceae</taxon>
        <taxon>Phormidesmis</taxon>
    </lineage>
</organism>
<evidence type="ECO:0000313" key="2">
    <source>
        <dbReference type="Proteomes" id="UP000238634"/>
    </source>
</evidence>
<dbReference type="Proteomes" id="UP000238634">
    <property type="component" value="Unassembled WGS sequence"/>
</dbReference>
<dbReference type="PANTHER" id="PTHR35467:SF2">
    <property type="entry name" value="PROTEIN NEOXANTHIN-DEFICIENT 1"/>
    <property type="match status" value="1"/>
</dbReference>
<dbReference type="PANTHER" id="PTHR35467">
    <property type="match status" value="1"/>
</dbReference>